<dbReference type="PANTHER" id="PTHR43767:SF1">
    <property type="entry name" value="NONRIBOSOMAL PEPTIDE SYNTHASE PES1 (EUROFUNG)-RELATED"/>
    <property type="match status" value="1"/>
</dbReference>
<gene>
    <name evidence="2" type="ORF">J2S00_003360</name>
</gene>
<protein>
    <submittedName>
        <fullName evidence="2">Acyl-CoA synthetase (AMP-forming)/AMP-acid ligase II</fullName>
    </submittedName>
</protein>
<keyword evidence="2" id="KW-0436">Ligase</keyword>
<dbReference type="PANTHER" id="PTHR43767">
    <property type="entry name" value="LONG-CHAIN-FATTY-ACID--COA LIGASE"/>
    <property type="match status" value="1"/>
</dbReference>
<keyword evidence="3" id="KW-1185">Reference proteome</keyword>
<dbReference type="InterPro" id="IPR050237">
    <property type="entry name" value="ATP-dep_AMP-bd_enzyme"/>
</dbReference>
<dbReference type="InterPro" id="IPR000873">
    <property type="entry name" value="AMP-dep_synth/lig_dom"/>
</dbReference>
<dbReference type="SUPFAM" id="SSF56801">
    <property type="entry name" value="Acetyl-CoA synthetase-like"/>
    <property type="match status" value="1"/>
</dbReference>
<dbReference type="Gene3D" id="3.40.50.980">
    <property type="match status" value="1"/>
</dbReference>
<feature type="domain" description="AMP-dependent synthetase/ligase" evidence="1">
    <location>
        <begin position="3"/>
        <end position="86"/>
    </location>
</feature>
<name>A0ABU0CVT6_9BACI</name>
<dbReference type="EMBL" id="JAUSUQ010000015">
    <property type="protein sequence ID" value="MDQ0340536.1"/>
    <property type="molecule type" value="Genomic_DNA"/>
</dbReference>
<dbReference type="GO" id="GO:0016874">
    <property type="term" value="F:ligase activity"/>
    <property type="evidence" value="ECO:0007669"/>
    <property type="project" value="UniProtKB-KW"/>
</dbReference>
<accession>A0ABU0CVT6</accession>
<dbReference type="Pfam" id="PF00501">
    <property type="entry name" value="AMP-binding"/>
    <property type="match status" value="1"/>
</dbReference>
<proteinExistence type="predicted"/>
<organism evidence="2 3">
    <name type="scientific">Caldalkalibacillus uzonensis</name>
    <dbReference type="NCBI Taxonomy" id="353224"/>
    <lineage>
        <taxon>Bacteria</taxon>
        <taxon>Bacillati</taxon>
        <taxon>Bacillota</taxon>
        <taxon>Bacilli</taxon>
        <taxon>Bacillales</taxon>
        <taxon>Bacillaceae</taxon>
        <taxon>Caldalkalibacillus</taxon>
    </lineage>
</organism>
<evidence type="ECO:0000259" key="1">
    <source>
        <dbReference type="Pfam" id="PF00501"/>
    </source>
</evidence>
<evidence type="ECO:0000313" key="3">
    <source>
        <dbReference type="Proteomes" id="UP001232445"/>
    </source>
</evidence>
<evidence type="ECO:0000313" key="2">
    <source>
        <dbReference type="EMBL" id="MDQ0340536.1"/>
    </source>
</evidence>
<dbReference type="Proteomes" id="UP001232445">
    <property type="component" value="Unassembled WGS sequence"/>
</dbReference>
<sequence length="102" mass="11450">MGIGLSKGDRVGIYMKNNPFYVFSLFAIGKAGLVEVPINPNFREPEILHIINTAHVSTIIVEANMEFINILSKISSESSVLKNVIIVGDIKKNQKWKPIYIY</sequence>
<reference evidence="2 3" key="1">
    <citation type="submission" date="2023-07" db="EMBL/GenBank/DDBJ databases">
        <title>Genomic Encyclopedia of Type Strains, Phase IV (KMG-IV): sequencing the most valuable type-strain genomes for metagenomic binning, comparative biology and taxonomic classification.</title>
        <authorList>
            <person name="Goeker M."/>
        </authorList>
    </citation>
    <scope>NUCLEOTIDE SEQUENCE [LARGE SCALE GENOMIC DNA]</scope>
    <source>
        <strain evidence="2 3">DSM 17740</strain>
    </source>
</reference>
<comment type="caution">
    <text evidence="2">The sequence shown here is derived from an EMBL/GenBank/DDBJ whole genome shotgun (WGS) entry which is preliminary data.</text>
</comment>